<evidence type="ECO:0000313" key="2">
    <source>
        <dbReference type="Proteomes" id="UP001358417"/>
    </source>
</evidence>
<protein>
    <submittedName>
        <fullName evidence="1">Uncharacterized protein</fullName>
    </submittedName>
</protein>
<sequence>MGGHAFPSAHTPRMPENVYRSVLEHVESRLKEHFEHVGHAIEGPEKFTHGDIDVFVATPINPSHLLKPPGGQFLADIIQGKQFSKPSGGSSVSILIDWPEEFASEIPTLNDDEEPQDSTGNTKSAHIQVDLTICSNSTGLEWLLFLHAHGDLWAMLGGIIRRLGLTNSHKGLAIRIEETEGYNKERSRVTMTNDPYQVLRFLGLNIERYFKPFSTLDEMMSYVTTCRFHDPRRGAGKPREGLKSNERQRANKRAAYTYWVDEYLPAHQNDPCRRDAHKTRDEVIEIATRFFDLEFTTRYDEQKKKIVHEFRASNMWSEIRKSIPTTGNELGRAMKGLKAVILATNSEVSPGGDDELQKELYEVRIAFLEGRFDEVQAWSSKNWRLVGGKQTTLEGIVPRTSLKNAHVELKTHGLPIGGDVMRAAA</sequence>
<dbReference type="EMBL" id="JAVRRD010000001">
    <property type="protein sequence ID" value="KAK5064371.1"/>
    <property type="molecule type" value="Genomic_DNA"/>
</dbReference>
<comment type="caution">
    <text evidence="1">The sequence shown here is derived from an EMBL/GenBank/DDBJ whole genome shotgun (WGS) entry which is preliminary data.</text>
</comment>
<reference evidence="1 2" key="1">
    <citation type="submission" date="2023-08" db="EMBL/GenBank/DDBJ databases">
        <title>Black Yeasts Isolated from many extreme environments.</title>
        <authorList>
            <person name="Coleine C."/>
            <person name="Stajich J.E."/>
            <person name="Selbmann L."/>
        </authorList>
    </citation>
    <scope>NUCLEOTIDE SEQUENCE [LARGE SCALE GENOMIC DNA]</scope>
    <source>
        <strain evidence="1 2">CCFEE 5792</strain>
    </source>
</reference>
<dbReference type="AlphaFoldDB" id="A0AAV9NPX2"/>
<dbReference type="RefSeq" id="XP_064711695.1">
    <property type="nucleotide sequence ID" value="XM_064843835.1"/>
</dbReference>
<keyword evidence="2" id="KW-1185">Reference proteome</keyword>
<name>A0AAV9NPX2_9EURO</name>
<organism evidence="1 2">
    <name type="scientific">Exophiala bonariae</name>
    <dbReference type="NCBI Taxonomy" id="1690606"/>
    <lineage>
        <taxon>Eukaryota</taxon>
        <taxon>Fungi</taxon>
        <taxon>Dikarya</taxon>
        <taxon>Ascomycota</taxon>
        <taxon>Pezizomycotina</taxon>
        <taxon>Eurotiomycetes</taxon>
        <taxon>Chaetothyriomycetidae</taxon>
        <taxon>Chaetothyriales</taxon>
        <taxon>Herpotrichiellaceae</taxon>
        <taxon>Exophiala</taxon>
    </lineage>
</organism>
<dbReference type="GeneID" id="89968426"/>
<accession>A0AAV9NPX2</accession>
<evidence type="ECO:0000313" key="1">
    <source>
        <dbReference type="EMBL" id="KAK5064371.1"/>
    </source>
</evidence>
<proteinExistence type="predicted"/>
<dbReference type="Proteomes" id="UP001358417">
    <property type="component" value="Unassembled WGS sequence"/>
</dbReference>
<gene>
    <name evidence="1" type="ORF">LTR84_000204</name>
</gene>